<dbReference type="EMBL" id="BPLR01007866">
    <property type="protein sequence ID" value="GIY20308.1"/>
    <property type="molecule type" value="Genomic_DNA"/>
</dbReference>
<accession>A0AAV4REB2</accession>
<dbReference type="Proteomes" id="UP001054945">
    <property type="component" value="Unassembled WGS sequence"/>
</dbReference>
<dbReference type="AlphaFoldDB" id="A0AAV4REB2"/>
<name>A0AAV4REB2_CAEEX</name>
<keyword evidence="2" id="KW-1185">Reference proteome</keyword>
<evidence type="ECO:0000313" key="2">
    <source>
        <dbReference type="Proteomes" id="UP001054945"/>
    </source>
</evidence>
<protein>
    <submittedName>
        <fullName evidence="1">Uncharacterized protein</fullName>
    </submittedName>
</protein>
<proteinExistence type="predicted"/>
<sequence length="66" mass="7622">MSSNNAIGNEAEEVKLVDEAYFARRFRILPSIHVLQGGNKDILEIAYTSFPILHIRKRDVEFWSSK</sequence>
<gene>
    <name evidence="1" type="ORF">CEXT_92501</name>
</gene>
<evidence type="ECO:0000313" key="1">
    <source>
        <dbReference type="EMBL" id="GIY20308.1"/>
    </source>
</evidence>
<reference evidence="1 2" key="1">
    <citation type="submission" date="2021-06" db="EMBL/GenBank/DDBJ databases">
        <title>Caerostris extrusa draft genome.</title>
        <authorList>
            <person name="Kono N."/>
            <person name="Arakawa K."/>
        </authorList>
    </citation>
    <scope>NUCLEOTIDE SEQUENCE [LARGE SCALE GENOMIC DNA]</scope>
</reference>
<organism evidence="1 2">
    <name type="scientific">Caerostris extrusa</name>
    <name type="common">Bark spider</name>
    <name type="synonym">Caerostris bankana</name>
    <dbReference type="NCBI Taxonomy" id="172846"/>
    <lineage>
        <taxon>Eukaryota</taxon>
        <taxon>Metazoa</taxon>
        <taxon>Ecdysozoa</taxon>
        <taxon>Arthropoda</taxon>
        <taxon>Chelicerata</taxon>
        <taxon>Arachnida</taxon>
        <taxon>Araneae</taxon>
        <taxon>Araneomorphae</taxon>
        <taxon>Entelegynae</taxon>
        <taxon>Araneoidea</taxon>
        <taxon>Araneidae</taxon>
        <taxon>Caerostris</taxon>
    </lineage>
</organism>
<comment type="caution">
    <text evidence="1">The sequence shown here is derived from an EMBL/GenBank/DDBJ whole genome shotgun (WGS) entry which is preliminary data.</text>
</comment>